<accession>A0AAP2CKP1</accession>
<gene>
    <name evidence="2" type="ORF">KI659_16070</name>
</gene>
<organism evidence="2 3">
    <name type="scientific">Litoribacter ruber</name>
    <dbReference type="NCBI Taxonomy" id="702568"/>
    <lineage>
        <taxon>Bacteria</taxon>
        <taxon>Pseudomonadati</taxon>
        <taxon>Bacteroidota</taxon>
        <taxon>Cytophagia</taxon>
        <taxon>Cytophagales</taxon>
        <taxon>Cyclobacteriaceae</taxon>
        <taxon>Litoribacter</taxon>
    </lineage>
</organism>
<keyword evidence="3" id="KW-1185">Reference proteome</keyword>
<dbReference type="Proteomes" id="UP001319104">
    <property type="component" value="Unassembled WGS sequence"/>
</dbReference>
<dbReference type="InterPro" id="IPR041049">
    <property type="entry name" value="DUF5615"/>
</dbReference>
<dbReference type="Pfam" id="PF18480">
    <property type="entry name" value="DUF5615"/>
    <property type="match status" value="1"/>
</dbReference>
<feature type="domain" description="DUF5615" evidence="1">
    <location>
        <begin position="3"/>
        <end position="103"/>
    </location>
</feature>
<evidence type="ECO:0000313" key="2">
    <source>
        <dbReference type="EMBL" id="MBS9525534.1"/>
    </source>
</evidence>
<reference evidence="2 3" key="1">
    <citation type="submission" date="2021-05" db="EMBL/GenBank/DDBJ databases">
        <authorList>
            <person name="Zhang Z.D."/>
            <person name="Osman G."/>
        </authorList>
    </citation>
    <scope>NUCLEOTIDE SEQUENCE [LARGE SCALE GENOMIC DNA]</scope>
    <source>
        <strain evidence="2 3">KCTC 32217</strain>
    </source>
</reference>
<dbReference type="RefSeq" id="WP_213946395.1">
    <property type="nucleotide sequence ID" value="NZ_JAHCMY010000014.1"/>
</dbReference>
<proteinExistence type="predicted"/>
<evidence type="ECO:0000259" key="1">
    <source>
        <dbReference type="Pfam" id="PF18480"/>
    </source>
</evidence>
<dbReference type="AlphaFoldDB" id="A0AAP2CKP1"/>
<comment type="caution">
    <text evidence="2">The sequence shown here is derived from an EMBL/GenBank/DDBJ whole genome shotgun (WGS) entry which is preliminary data.</text>
</comment>
<evidence type="ECO:0000313" key="3">
    <source>
        <dbReference type="Proteomes" id="UP001319104"/>
    </source>
</evidence>
<name>A0AAP2CKP1_9BACT</name>
<protein>
    <submittedName>
        <fullName evidence="2">DUF5615 family PIN-like protein</fullName>
    </submittedName>
</protein>
<sequence length="109" mass="12238">MSKILIDNNLSVNLIILLEKDFPGSKHVYQLGLHTASDSEIWEFAQKGFDAILSKGKDFYYKAVGSIPPPKLIWITTGNCSNKEIITLLQSKTALIKKFLKTDQNILTL</sequence>
<dbReference type="EMBL" id="JAHCMY010000014">
    <property type="protein sequence ID" value="MBS9525534.1"/>
    <property type="molecule type" value="Genomic_DNA"/>
</dbReference>